<keyword evidence="1" id="KW-0812">Transmembrane</keyword>
<sequence length="153" mass="16430">MACGCLGIVMTLGALFLLADPINVVAYYLGYGEDIRVEVTQGTKSTGPGRDSILGTGRVIGDNRTVNLYDASDGDVVTARPRLIDTGAKKYVFHGNRSVLSGLTSIIGVFLLGTPGVLLLLMGFAPVGLLVRLEPLMRRLTRALEARRHDETR</sequence>
<dbReference type="EMBL" id="MUMY01000016">
    <property type="protein sequence ID" value="ONM47253.1"/>
    <property type="molecule type" value="Genomic_DNA"/>
</dbReference>
<keyword evidence="3" id="KW-1185">Reference proteome</keyword>
<accession>A0A1W0BEJ4</accession>
<feature type="transmembrane region" description="Helical" evidence="1">
    <location>
        <begin position="106"/>
        <end position="131"/>
    </location>
</feature>
<reference evidence="2 3" key="1">
    <citation type="journal article" date="2016" name="Antonie Van Leeuwenhoek">
        <title>Nocardia donostiensis sp. nov., isolated from human respiratory specimens.</title>
        <authorList>
            <person name="Ercibengoa M."/>
            <person name="Bell M."/>
            <person name="Marimon J.M."/>
            <person name="Humrighouse B."/>
            <person name="Klenk H.P."/>
            <person name="Potter G."/>
            <person name="Perez-Trallero E."/>
        </authorList>
    </citation>
    <scope>NUCLEOTIDE SEQUENCE [LARGE SCALE GENOMIC DNA]</scope>
    <source>
        <strain evidence="2 3">X1655</strain>
    </source>
</reference>
<keyword evidence="1" id="KW-1133">Transmembrane helix</keyword>
<keyword evidence="1" id="KW-0472">Membrane</keyword>
<dbReference type="AlphaFoldDB" id="A0A1W0BEJ4"/>
<comment type="caution">
    <text evidence="2">The sequence shown here is derived from an EMBL/GenBank/DDBJ whole genome shotgun (WGS) entry which is preliminary data.</text>
</comment>
<organism evidence="2 3">
    <name type="scientific">Nocardia donostiensis</name>
    <dbReference type="NCBI Taxonomy" id="1538463"/>
    <lineage>
        <taxon>Bacteria</taxon>
        <taxon>Bacillati</taxon>
        <taxon>Actinomycetota</taxon>
        <taxon>Actinomycetes</taxon>
        <taxon>Mycobacteriales</taxon>
        <taxon>Nocardiaceae</taxon>
        <taxon>Nocardia</taxon>
    </lineage>
</organism>
<evidence type="ECO:0000256" key="1">
    <source>
        <dbReference type="SAM" id="Phobius"/>
    </source>
</evidence>
<proteinExistence type="predicted"/>
<gene>
    <name evidence="2" type="ORF">B0T46_18410</name>
</gene>
<evidence type="ECO:0000313" key="2">
    <source>
        <dbReference type="EMBL" id="ONM47253.1"/>
    </source>
</evidence>
<name>A0A1W0BEJ4_9NOCA</name>
<protein>
    <submittedName>
        <fullName evidence="2">Uncharacterized protein</fullName>
    </submittedName>
</protein>
<evidence type="ECO:0000313" key="3">
    <source>
        <dbReference type="Proteomes" id="UP000188836"/>
    </source>
</evidence>
<dbReference type="Proteomes" id="UP000188836">
    <property type="component" value="Unassembled WGS sequence"/>
</dbReference>